<name>A0A4D6NI32_VIGUN</name>
<evidence type="ECO:0000256" key="9">
    <source>
        <dbReference type="SAM" id="SignalP"/>
    </source>
</evidence>
<evidence type="ECO:0000256" key="8">
    <source>
        <dbReference type="RuleBase" id="RU003679"/>
    </source>
</evidence>
<dbReference type="PROSITE" id="PS01182">
    <property type="entry name" value="GLYCOSYL_HYDROL_F35"/>
    <property type="match status" value="1"/>
</dbReference>
<keyword evidence="6 7" id="KW-0326">Glycosidase</keyword>
<keyword evidence="4 9" id="KW-0732">Signal</keyword>
<comment type="similarity">
    <text evidence="2 8">Belongs to the glycosyl hydrolase 35 family.</text>
</comment>
<evidence type="ECO:0000313" key="14">
    <source>
        <dbReference type="Proteomes" id="UP000501690"/>
    </source>
</evidence>
<dbReference type="Gene3D" id="3.20.20.80">
    <property type="entry name" value="Glycosidases"/>
    <property type="match status" value="1"/>
</dbReference>
<dbReference type="InterPro" id="IPR031330">
    <property type="entry name" value="Gly_Hdrlase_35_cat"/>
</dbReference>
<dbReference type="FunFam" id="2.60.120.260:FF:000061">
    <property type="entry name" value="Beta-galactosidase"/>
    <property type="match status" value="1"/>
</dbReference>
<keyword evidence="5 7" id="KW-0378">Hydrolase</keyword>
<gene>
    <name evidence="13" type="ORF">DEO72_LG11g506</name>
</gene>
<dbReference type="EC" id="3.2.1.23" evidence="3 7"/>
<accession>A0A4D6NI32</accession>
<dbReference type="InterPro" id="IPR041392">
    <property type="entry name" value="GHD"/>
</dbReference>
<reference evidence="13 14" key="1">
    <citation type="submission" date="2019-04" db="EMBL/GenBank/DDBJ databases">
        <title>An improved genome assembly and genetic linkage map for asparagus bean, Vigna unguiculata ssp. sesquipedialis.</title>
        <authorList>
            <person name="Xia Q."/>
            <person name="Zhang R."/>
            <person name="Dong Y."/>
        </authorList>
    </citation>
    <scope>NUCLEOTIDE SEQUENCE [LARGE SCALE GENOMIC DNA]</scope>
    <source>
        <tissue evidence="13">Leaf</tissue>
    </source>
</reference>
<dbReference type="EMBL" id="CP039355">
    <property type="protein sequence ID" value="QCE13513.1"/>
    <property type="molecule type" value="Genomic_DNA"/>
</dbReference>
<organism evidence="13 14">
    <name type="scientific">Vigna unguiculata</name>
    <name type="common">Cowpea</name>
    <dbReference type="NCBI Taxonomy" id="3917"/>
    <lineage>
        <taxon>Eukaryota</taxon>
        <taxon>Viridiplantae</taxon>
        <taxon>Streptophyta</taxon>
        <taxon>Embryophyta</taxon>
        <taxon>Tracheophyta</taxon>
        <taxon>Spermatophyta</taxon>
        <taxon>Magnoliopsida</taxon>
        <taxon>eudicotyledons</taxon>
        <taxon>Gunneridae</taxon>
        <taxon>Pentapetalae</taxon>
        <taxon>rosids</taxon>
        <taxon>fabids</taxon>
        <taxon>Fabales</taxon>
        <taxon>Fabaceae</taxon>
        <taxon>Papilionoideae</taxon>
        <taxon>50 kb inversion clade</taxon>
        <taxon>NPAAA clade</taxon>
        <taxon>indigoferoid/millettioid clade</taxon>
        <taxon>Phaseoleae</taxon>
        <taxon>Vigna</taxon>
    </lineage>
</organism>
<feature type="domain" description="Beta-galactosidase galactose-binding" evidence="12">
    <location>
        <begin position="465"/>
        <end position="530"/>
    </location>
</feature>
<dbReference type="SUPFAM" id="SSF51445">
    <property type="entry name" value="(Trans)glycosidases"/>
    <property type="match status" value="1"/>
</dbReference>
<evidence type="ECO:0000256" key="3">
    <source>
        <dbReference type="ARBA" id="ARBA00012756"/>
    </source>
</evidence>
<feature type="signal peptide" evidence="9">
    <location>
        <begin position="1"/>
        <end position="23"/>
    </location>
</feature>
<dbReference type="GO" id="GO:0005975">
    <property type="term" value="P:carbohydrate metabolic process"/>
    <property type="evidence" value="ECO:0007669"/>
    <property type="project" value="InterPro"/>
</dbReference>
<evidence type="ECO:0000256" key="7">
    <source>
        <dbReference type="RuleBase" id="RU000675"/>
    </source>
</evidence>
<evidence type="ECO:0000259" key="10">
    <source>
        <dbReference type="Pfam" id="PF01301"/>
    </source>
</evidence>
<dbReference type="FunFam" id="2.60.120.260:FF:000142">
    <property type="entry name" value="Beta-galactosidase"/>
    <property type="match status" value="1"/>
</dbReference>
<evidence type="ECO:0000259" key="11">
    <source>
        <dbReference type="Pfam" id="PF17834"/>
    </source>
</evidence>
<evidence type="ECO:0000256" key="4">
    <source>
        <dbReference type="ARBA" id="ARBA00022729"/>
    </source>
</evidence>
<evidence type="ECO:0000259" key="12">
    <source>
        <dbReference type="Pfam" id="PF21467"/>
    </source>
</evidence>
<dbReference type="GO" id="GO:0004565">
    <property type="term" value="F:beta-galactosidase activity"/>
    <property type="evidence" value="ECO:0007669"/>
    <property type="project" value="UniProtKB-EC"/>
</dbReference>
<feature type="domain" description="Glycoside hydrolase 35 catalytic" evidence="10">
    <location>
        <begin position="32"/>
        <end position="336"/>
    </location>
</feature>
<evidence type="ECO:0000256" key="1">
    <source>
        <dbReference type="ARBA" id="ARBA00001412"/>
    </source>
</evidence>
<dbReference type="Pfam" id="PF17834">
    <property type="entry name" value="GHD"/>
    <property type="match status" value="1"/>
</dbReference>
<feature type="domain" description="Beta-galactosidase beta-sandwich" evidence="11">
    <location>
        <begin position="359"/>
        <end position="414"/>
    </location>
</feature>
<evidence type="ECO:0000256" key="6">
    <source>
        <dbReference type="ARBA" id="ARBA00023295"/>
    </source>
</evidence>
<comment type="catalytic activity">
    <reaction evidence="1 7">
        <text>Hydrolysis of terminal non-reducing beta-D-galactose residues in beta-D-galactosides.</text>
        <dbReference type="EC" id="3.2.1.23"/>
    </reaction>
</comment>
<evidence type="ECO:0000256" key="5">
    <source>
        <dbReference type="ARBA" id="ARBA00022801"/>
    </source>
</evidence>
<feature type="chain" id="PRO_5020038339" description="Beta-galactosidase" evidence="9">
    <location>
        <begin position="24"/>
        <end position="744"/>
    </location>
</feature>
<dbReference type="InterPro" id="IPR017853">
    <property type="entry name" value="GH"/>
</dbReference>
<dbReference type="Proteomes" id="UP000501690">
    <property type="component" value="Linkage Group LG11"/>
</dbReference>
<dbReference type="PRINTS" id="PR00742">
    <property type="entry name" value="GLHYDRLASE35"/>
</dbReference>
<dbReference type="PANTHER" id="PTHR23421">
    <property type="entry name" value="BETA-GALACTOSIDASE RELATED"/>
    <property type="match status" value="1"/>
</dbReference>
<protein>
    <recommendedName>
        <fullName evidence="3 7">Beta-galactosidase</fullName>
        <ecNumber evidence="3 7">3.2.1.23</ecNumber>
    </recommendedName>
</protein>
<dbReference type="InterPro" id="IPR008979">
    <property type="entry name" value="Galactose-bd-like_sf"/>
</dbReference>
<dbReference type="Pfam" id="PF01301">
    <property type="entry name" value="Glyco_hydro_35"/>
    <property type="match status" value="1"/>
</dbReference>
<evidence type="ECO:0000313" key="13">
    <source>
        <dbReference type="EMBL" id="QCE13513.1"/>
    </source>
</evidence>
<dbReference type="FunFam" id="2.60.120.260:FF:000076">
    <property type="entry name" value="Beta-galactosidase"/>
    <property type="match status" value="1"/>
</dbReference>
<keyword evidence="14" id="KW-1185">Reference proteome</keyword>
<dbReference type="FunFam" id="3.20.20.80:FF:000021">
    <property type="entry name" value="Beta-galactosidase"/>
    <property type="match status" value="1"/>
</dbReference>
<dbReference type="InterPro" id="IPR019801">
    <property type="entry name" value="Glyco_hydro_35_CS"/>
</dbReference>
<dbReference type="InterPro" id="IPR001944">
    <property type="entry name" value="Glycoside_Hdrlase_35"/>
</dbReference>
<feature type="domain" description="Beta-galactosidase galactose-binding" evidence="12">
    <location>
        <begin position="612"/>
        <end position="698"/>
    </location>
</feature>
<dbReference type="InterPro" id="IPR048913">
    <property type="entry name" value="BetaGal_gal-bd"/>
</dbReference>
<dbReference type="Gene3D" id="2.60.120.260">
    <property type="entry name" value="Galactose-binding domain-like"/>
    <property type="match status" value="2"/>
</dbReference>
<dbReference type="AlphaFoldDB" id="A0A4D6NI32"/>
<sequence>MGKGEFHGGVLMLLFLWVSGVTASVTYDHKAIVIDGKRRILISGSIHYPRSTPQMWPDLIQKAKDGGLDVIQTYVFWNGHEPSPGKYYFEDRYDLVRFVKLVQQAGLYVHLRIGPYICAEWNFGGFPVWLKYVPGIAFRTDNEPFKAAMQKFTAKIVSLMKAEGLFQSQGGPIIMSQIENEYGPVEWEIGAPGKAYTKWAAQMAVGLDTGVPWVMCKQEDAPDPVIDTCNGFYCENFKPNKNTKPKMWTENWTGWYTDFGGAVPVRPAEDLAFSVARFIQNGGSFVNYYMYHGGTNFGRTSGGLFIATSYDYDAPLDEYGLQNEPKWGHLRALHKAIKQSEPALVSTDPKVTSLGYNLEAHVFSTPGACAAFIANYDTKSSAKATFGSGQYDLPPWSISILPDCKTVVYNTARVGNGWVKKMTPVNSAFAWQSYNEEPASSSQDDSIAAQALFEQVNVTRDSSDYLWYMTDVYINGNDLKNGQSPVLTVMSAGHLLHVFINGQLSGTVYGGLGNPKLTFSDNVNLRVGNNKLSLLSVAVGLPNVGVHFETWNAGVLGPVTLKGLNEGTRDLSRQKWSYKVGLKGEALNLHTESGSSSVEWIRGSLVAKKQPLTWYKATFSAPAGNDPLALDLGSMGKGEVWVNGRSIGRHWPAYIAHGSCNACNYAGYYTDQKCRTNCGKPSQRWYHVPRSWLNSGGNSLVVFEEWGGDPNGIALVQYTKYLKFIIGAPCLLVVEVYPQKIAEA</sequence>
<dbReference type="Pfam" id="PF21467">
    <property type="entry name" value="BetaGal_gal-bd"/>
    <property type="match status" value="2"/>
</dbReference>
<evidence type="ECO:0000256" key="2">
    <source>
        <dbReference type="ARBA" id="ARBA00009809"/>
    </source>
</evidence>
<proteinExistence type="inferred from homology"/>
<dbReference type="SUPFAM" id="SSF49785">
    <property type="entry name" value="Galactose-binding domain-like"/>
    <property type="match status" value="2"/>
</dbReference>